<organism evidence="2 3">
    <name type="scientific">Plasmopara halstedii</name>
    <name type="common">Downy mildew of sunflower</name>
    <dbReference type="NCBI Taxonomy" id="4781"/>
    <lineage>
        <taxon>Eukaryota</taxon>
        <taxon>Sar</taxon>
        <taxon>Stramenopiles</taxon>
        <taxon>Oomycota</taxon>
        <taxon>Peronosporomycetes</taxon>
        <taxon>Peronosporales</taxon>
        <taxon>Peronosporaceae</taxon>
        <taxon>Plasmopara</taxon>
    </lineage>
</organism>
<evidence type="ECO:0000313" key="3">
    <source>
        <dbReference type="Proteomes" id="UP000054928"/>
    </source>
</evidence>
<feature type="transmembrane region" description="Helical" evidence="1">
    <location>
        <begin position="22"/>
        <end position="41"/>
    </location>
</feature>
<reference evidence="3" key="1">
    <citation type="submission" date="2014-09" db="EMBL/GenBank/DDBJ databases">
        <authorList>
            <person name="Sharma Rahul"/>
            <person name="Thines Marco"/>
        </authorList>
    </citation>
    <scope>NUCLEOTIDE SEQUENCE [LARGE SCALE GENOMIC DNA]</scope>
</reference>
<protein>
    <submittedName>
        <fullName evidence="2">Uncharacterized protein</fullName>
    </submittedName>
</protein>
<keyword evidence="3" id="KW-1185">Reference proteome</keyword>
<name>A0A0P1AQB9_PLAHL</name>
<proteinExistence type="predicted"/>
<dbReference type="AlphaFoldDB" id="A0A0P1AQB9"/>
<keyword evidence="1" id="KW-0812">Transmembrane</keyword>
<sequence length="72" mass="8042">MILSRHDVTSSPIQQNRTDQRYVMGAFADIVGIYAEICYIISKRGIRHGYFVITDTGNGTHGENWSGSPLEP</sequence>
<evidence type="ECO:0000256" key="1">
    <source>
        <dbReference type="SAM" id="Phobius"/>
    </source>
</evidence>
<dbReference type="RefSeq" id="XP_024579451.1">
    <property type="nucleotide sequence ID" value="XM_024729034.1"/>
</dbReference>
<dbReference type="EMBL" id="CCYD01000653">
    <property type="protein sequence ID" value="CEG43082.1"/>
    <property type="molecule type" value="Genomic_DNA"/>
</dbReference>
<dbReference type="GeneID" id="36408355"/>
<keyword evidence="1" id="KW-0472">Membrane</keyword>
<evidence type="ECO:0000313" key="2">
    <source>
        <dbReference type="EMBL" id="CEG43082.1"/>
    </source>
</evidence>
<keyword evidence="1" id="KW-1133">Transmembrane helix</keyword>
<accession>A0A0P1AQB9</accession>
<dbReference type="Proteomes" id="UP000054928">
    <property type="component" value="Unassembled WGS sequence"/>
</dbReference>